<accession>A0ABR2IKU8</accession>
<sequence length="569" mass="65493">MSGSLQGLQKRRDFGMEKLKQKKYVEAREDFKHVVDNLVVDNDQKAALKMLCYNQIALCDIELGEFEQCKEACAQSYNIFSIMRPDEKNKKQNHKNDILYPHYHTILVRLGQIEEKQKNYRQALRLYQQAINICPKGEATQLIQYCLVNFGIPPIDTEDPSLMPYSKIYQCVFGNNNFLNCYQECITKISENIPDQNEVKRLDDAGIVQMMLGVNSFLISDVDNENADAIIDISLTLIALFIRKGAMKVWANSNVIIDIVTKYKDNLKLLQTCLSILEYLPPEKFKLFTNQDFIHVWIDALKLDFTPEQVGEIMKLLFYILNTEPKLVDSIVDTEIFDLALKIHTNEAFLLVRALMANDEMVKRARTNGTVDWTLSMIEENINTTTYLHLCLLILIRIILVYSENEAESKDFDIKQFAGKCFTRISKIIKEQKDETIIADSYSVLQQIVKYAKEQVQETKIILITSVHLASHIKTPDFEAKLLKFLYQCSIDNLVDELIAAKPLLPTIMKVLDSFPNRQPIVEYSISLAVSMNHPNRLSLLQGGLLQFPNSQILQKHIDLLKEAMNKEK</sequence>
<dbReference type="Gene3D" id="1.25.40.10">
    <property type="entry name" value="Tetratricopeptide repeat domain"/>
    <property type="match status" value="1"/>
</dbReference>
<organism evidence="4 5">
    <name type="scientific">Tritrichomonas musculus</name>
    <dbReference type="NCBI Taxonomy" id="1915356"/>
    <lineage>
        <taxon>Eukaryota</taxon>
        <taxon>Metamonada</taxon>
        <taxon>Parabasalia</taxon>
        <taxon>Tritrichomonadida</taxon>
        <taxon>Tritrichomonadidae</taxon>
        <taxon>Tritrichomonas</taxon>
    </lineage>
</organism>
<dbReference type="InterPro" id="IPR019734">
    <property type="entry name" value="TPR_rpt"/>
</dbReference>
<dbReference type="Pfam" id="PF07719">
    <property type="entry name" value="TPR_2"/>
    <property type="match status" value="1"/>
</dbReference>
<name>A0ABR2IKU8_9EUKA</name>
<dbReference type="SMART" id="SM00028">
    <property type="entry name" value="TPR"/>
    <property type="match status" value="2"/>
</dbReference>
<dbReference type="InterPro" id="IPR013105">
    <property type="entry name" value="TPR_2"/>
</dbReference>
<keyword evidence="5" id="KW-1185">Reference proteome</keyword>
<evidence type="ECO:0008006" key="6">
    <source>
        <dbReference type="Google" id="ProtNLM"/>
    </source>
</evidence>
<reference evidence="4 5" key="1">
    <citation type="submission" date="2024-04" db="EMBL/GenBank/DDBJ databases">
        <title>Tritrichomonas musculus Genome.</title>
        <authorList>
            <person name="Alves-Ferreira E."/>
            <person name="Grigg M."/>
            <person name="Lorenzi H."/>
            <person name="Galac M."/>
        </authorList>
    </citation>
    <scope>NUCLEOTIDE SEQUENCE [LARGE SCALE GENOMIC DNA]</scope>
    <source>
        <strain evidence="4 5">EAF2021</strain>
    </source>
</reference>
<keyword evidence="2 3" id="KW-0802">TPR repeat</keyword>
<evidence type="ECO:0000256" key="1">
    <source>
        <dbReference type="ARBA" id="ARBA00022737"/>
    </source>
</evidence>
<evidence type="ECO:0000313" key="4">
    <source>
        <dbReference type="EMBL" id="KAK8864940.1"/>
    </source>
</evidence>
<dbReference type="InterPro" id="IPR011990">
    <property type="entry name" value="TPR-like_helical_dom_sf"/>
</dbReference>
<evidence type="ECO:0000256" key="2">
    <source>
        <dbReference type="ARBA" id="ARBA00022803"/>
    </source>
</evidence>
<protein>
    <recommendedName>
        <fullName evidence="6">TPR Domain containing protein</fullName>
    </recommendedName>
</protein>
<dbReference type="SUPFAM" id="SSF48371">
    <property type="entry name" value="ARM repeat"/>
    <property type="match status" value="1"/>
</dbReference>
<dbReference type="Proteomes" id="UP001470230">
    <property type="component" value="Unassembled WGS sequence"/>
</dbReference>
<comment type="caution">
    <text evidence="4">The sequence shown here is derived from an EMBL/GenBank/DDBJ whole genome shotgun (WGS) entry which is preliminary data.</text>
</comment>
<feature type="repeat" description="TPR" evidence="3">
    <location>
        <begin position="104"/>
        <end position="137"/>
    </location>
</feature>
<dbReference type="EMBL" id="JAPFFF010000016">
    <property type="protein sequence ID" value="KAK8864940.1"/>
    <property type="molecule type" value="Genomic_DNA"/>
</dbReference>
<proteinExistence type="predicted"/>
<evidence type="ECO:0000313" key="5">
    <source>
        <dbReference type="Proteomes" id="UP001470230"/>
    </source>
</evidence>
<keyword evidence="1" id="KW-0677">Repeat</keyword>
<evidence type="ECO:0000256" key="3">
    <source>
        <dbReference type="PROSITE-ProRule" id="PRU00339"/>
    </source>
</evidence>
<dbReference type="SUPFAM" id="SSF48452">
    <property type="entry name" value="TPR-like"/>
    <property type="match status" value="1"/>
</dbReference>
<gene>
    <name evidence="4" type="ORF">M9Y10_010467</name>
</gene>
<dbReference type="InterPro" id="IPR016024">
    <property type="entry name" value="ARM-type_fold"/>
</dbReference>
<dbReference type="PROSITE" id="PS50005">
    <property type="entry name" value="TPR"/>
    <property type="match status" value="1"/>
</dbReference>